<dbReference type="Gene3D" id="6.10.250.3110">
    <property type="match status" value="1"/>
</dbReference>
<evidence type="ECO:0000256" key="1">
    <source>
        <dbReference type="SAM" id="Coils"/>
    </source>
</evidence>
<organism evidence="3 4">
    <name type="scientific">Anisodus acutangulus</name>
    <dbReference type="NCBI Taxonomy" id="402998"/>
    <lineage>
        <taxon>Eukaryota</taxon>
        <taxon>Viridiplantae</taxon>
        <taxon>Streptophyta</taxon>
        <taxon>Embryophyta</taxon>
        <taxon>Tracheophyta</taxon>
        <taxon>Spermatophyta</taxon>
        <taxon>Magnoliopsida</taxon>
        <taxon>eudicotyledons</taxon>
        <taxon>Gunneridae</taxon>
        <taxon>Pentapetalae</taxon>
        <taxon>asterids</taxon>
        <taxon>lamiids</taxon>
        <taxon>Solanales</taxon>
        <taxon>Solanaceae</taxon>
        <taxon>Solanoideae</taxon>
        <taxon>Hyoscyameae</taxon>
        <taxon>Anisodus</taxon>
    </lineage>
</organism>
<evidence type="ECO:0000313" key="3">
    <source>
        <dbReference type="EMBL" id="KAJ8574020.1"/>
    </source>
</evidence>
<evidence type="ECO:0000256" key="2">
    <source>
        <dbReference type="SAM" id="MobiDB-lite"/>
    </source>
</evidence>
<dbReference type="OrthoDB" id="1744413at2759"/>
<proteinExistence type="predicted"/>
<dbReference type="EMBL" id="JAJAGQ010000001">
    <property type="protein sequence ID" value="KAJ8574020.1"/>
    <property type="molecule type" value="Genomic_DNA"/>
</dbReference>
<dbReference type="AlphaFoldDB" id="A0A9Q1N1X6"/>
<accession>A0A9Q1N1X6</accession>
<dbReference type="Proteomes" id="UP001152561">
    <property type="component" value="Unassembled WGS sequence"/>
</dbReference>
<gene>
    <name evidence="3" type="ORF">K7X08_010531</name>
</gene>
<keyword evidence="1" id="KW-0175">Coiled coil</keyword>
<name>A0A9Q1N1X6_9SOLA</name>
<feature type="region of interest" description="Disordered" evidence="2">
    <location>
        <begin position="61"/>
        <end position="92"/>
    </location>
</feature>
<sequence>MERPYDGTLLSLAQLWKSSIRLGTSSKVIIPMRLLEGGAPLMTREYVDWWSSYRTNPLKGSPDIVSKNSRQDHTLMSSKGGLNQLKEKPRSSSKAKLGLKELCGDELGDDIVADYIASLDDVDVIMKTPRSSTSPGNRKSFQLVVTNAAKVVANKITHPKTFEPSSWPLKHSAPSFDPQEIIFRFKSTFIYEMWGALCEWVTQFSMGYLGNVIELEASIALTLEEIRKANIIDISTLENLVETFFKAYTEYAALRLSRMTKESHQESLADAQRRLHDAKQEHEKLDGSLEKLQVNIAKVEKDSAALASKKEKIIALLDEYQEKLSKIQEKITITEGEIYTIKANHTLSDDEMERLSM</sequence>
<feature type="coiled-coil region" evidence="1">
    <location>
        <begin position="261"/>
        <end position="337"/>
    </location>
</feature>
<comment type="caution">
    <text evidence="3">The sequence shown here is derived from an EMBL/GenBank/DDBJ whole genome shotgun (WGS) entry which is preliminary data.</text>
</comment>
<protein>
    <submittedName>
        <fullName evidence="3">Uncharacterized protein</fullName>
    </submittedName>
</protein>
<evidence type="ECO:0000313" key="4">
    <source>
        <dbReference type="Proteomes" id="UP001152561"/>
    </source>
</evidence>
<reference evidence="4" key="1">
    <citation type="journal article" date="2023" name="Proc. Natl. Acad. Sci. U.S.A.">
        <title>Genomic and structural basis for evolution of tropane alkaloid biosynthesis.</title>
        <authorList>
            <person name="Wanga Y.-J."/>
            <person name="Taina T."/>
            <person name="Yua J.-Y."/>
            <person name="Lia J."/>
            <person name="Xua B."/>
            <person name="Chenc J."/>
            <person name="D'Auriad J.C."/>
            <person name="Huanga J.-P."/>
            <person name="Huanga S.-X."/>
        </authorList>
    </citation>
    <scope>NUCLEOTIDE SEQUENCE [LARGE SCALE GENOMIC DNA]</scope>
    <source>
        <strain evidence="4">cv. KIB-2019</strain>
    </source>
</reference>
<keyword evidence="4" id="KW-1185">Reference proteome</keyword>